<dbReference type="Pfam" id="PF02965">
    <property type="entry name" value="Met_synt_B12"/>
    <property type="match status" value="1"/>
</dbReference>
<keyword evidence="7" id="KW-0677">Repeat</keyword>
<dbReference type="InterPro" id="IPR006158">
    <property type="entry name" value="Cobalamin-bd"/>
</dbReference>
<dbReference type="PROSITE" id="PS50974">
    <property type="entry name" value="ADOMET_ACTIVATION"/>
    <property type="match status" value="1"/>
</dbReference>
<evidence type="ECO:0000259" key="10">
    <source>
        <dbReference type="PROSITE" id="PS50972"/>
    </source>
</evidence>
<dbReference type="InterPro" id="IPR003759">
    <property type="entry name" value="Cbl-bd_cap"/>
</dbReference>
<dbReference type="FunFam" id="3.20.20.20:FF:000002">
    <property type="entry name" value="Methionine synthase"/>
    <property type="match status" value="1"/>
</dbReference>
<dbReference type="GO" id="GO:0031419">
    <property type="term" value="F:cobalamin binding"/>
    <property type="evidence" value="ECO:0007669"/>
    <property type="project" value="UniProtKB-KW"/>
</dbReference>
<dbReference type="InterPro" id="IPR036724">
    <property type="entry name" value="Cobalamin-bd_sf"/>
</dbReference>
<evidence type="ECO:0000256" key="5">
    <source>
        <dbReference type="ARBA" id="ARBA00022691"/>
    </source>
</evidence>
<proteinExistence type="inferred from homology"/>
<evidence type="ECO:0000256" key="8">
    <source>
        <dbReference type="ARBA" id="ARBA00023285"/>
    </source>
</evidence>
<gene>
    <name evidence="14" type="ORF">DC077_08255</name>
</gene>
<protein>
    <recommendedName>
        <fullName evidence="16">Methionine synthase</fullName>
    </recommendedName>
</protein>
<dbReference type="FunFam" id="3.40.50.280:FF:000001">
    <property type="entry name" value="Methionine synthase"/>
    <property type="match status" value="1"/>
</dbReference>
<keyword evidence="3" id="KW-0846">Cobalamin</keyword>
<accession>A0A2U2ALE6</accession>
<evidence type="ECO:0000256" key="9">
    <source>
        <dbReference type="PROSITE-ProRule" id="PRU00346"/>
    </source>
</evidence>
<dbReference type="AlphaFoldDB" id="A0A2U2ALE6"/>
<dbReference type="Gene3D" id="1.10.1240.10">
    <property type="entry name" value="Methionine synthase domain"/>
    <property type="match status" value="1"/>
</dbReference>
<dbReference type="PANTHER" id="PTHR45833">
    <property type="entry name" value="METHIONINE SYNTHASE"/>
    <property type="match status" value="1"/>
</dbReference>
<dbReference type="FunFam" id="1.10.1240.10:FF:000001">
    <property type="entry name" value="Methionine synthase"/>
    <property type="match status" value="1"/>
</dbReference>
<evidence type="ECO:0000259" key="13">
    <source>
        <dbReference type="PROSITE" id="PS51337"/>
    </source>
</evidence>
<dbReference type="InterPro" id="IPR037010">
    <property type="entry name" value="VitB12-dep_Met_synth_activ_sf"/>
</dbReference>
<dbReference type="InterPro" id="IPR004223">
    <property type="entry name" value="VitB12-dep_Met_synth_activ_dom"/>
</dbReference>
<keyword evidence="6" id="KW-0479">Metal-binding</keyword>
<feature type="domain" description="B12-binding N-terminal" evidence="13">
    <location>
        <begin position="190"/>
        <end position="284"/>
    </location>
</feature>
<evidence type="ECO:0000259" key="11">
    <source>
        <dbReference type="PROSITE" id="PS50974"/>
    </source>
</evidence>
<keyword evidence="5" id="KW-0949">S-adenosyl-L-methionine</keyword>
<dbReference type="PROSITE" id="PS51332">
    <property type="entry name" value="B12_BINDING"/>
    <property type="match status" value="1"/>
</dbReference>
<comment type="caution">
    <text evidence="14">The sequence shown here is derived from an EMBL/GenBank/DDBJ whole genome shotgun (WGS) entry which is preliminary data.</text>
</comment>
<dbReference type="CDD" id="cd02069">
    <property type="entry name" value="methionine_synthase_B12_BD"/>
    <property type="match status" value="1"/>
</dbReference>
<dbReference type="Pfam" id="PF00809">
    <property type="entry name" value="Pterin_bind"/>
    <property type="match status" value="1"/>
</dbReference>
<dbReference type="Pfam" id="PF02310">
    <property type="entry name" value="B12-binding"/>
    <property type="match status" value="1"/>
</dbReference>
<organism evidence="14 15">
    <name type="scientific">Ignatzschineria cameli</name>
    <dbReference type="NCBI Taxonomy" id="2182793"/>
    <lineage>
        <taxon>Bacteria</taxon>
        <taxon>Pseudomonadati</taxon>
        <taxon>Pseudomonadota</taxon>
        <taxon>Gammaproteobacteria</taxon>
        <taxon>Cardiobacteriales</taxon>
        <taxon>Ignatzschineriaceae</taxon>
        <taxon>Ignatzschineria</taxon>
    </lineage>
</organism>
<evidence type="ECO:0000256" key="4">
    <source>
        <dbReference type="ARBA" id="ARBA00022679"/>
    </source>
</evidence>
<dbReference type="SUPFAM" id="SSF47644">
    <property type="entry name" value="Methionine synthase domain"/>
    <property type="match status" value="1"/>
</dbReference>
<keyword evidence="4 9" id="KW-0808">Transferase</keyword>
<dbReference type="EMBL" id="QEWW01000006">
    <property type="protein sequence ID" value="PWD84034.1"/>
    <property type="molecule type" value="Genomic_DNA"/>
</dbReference>
<dbReference type="GO" id="GO:0008705">
    <property type="term" value="F:methionine synthase activity"/>
    <property type="evidence" value="ECO:0007669"/>
    <property type="project" value="InterPro"/>
</dbReference>
<dbReference type="InterPro" id="IPR011005">
    <property type="entry name" value="Dihydropteroate_synth-like_sf"/>
</dbReference>
<dbReference type="SUPFAM" id="SSF56507">
    <property type="entry name" value="Methionine synthase activation domain-like"/>
    <property type="match status" value="1"/>
</dbReference>
<comment type="similarity">
    <text evidence="1">Belongs to the vitamin-B12 dependent methionine synthase family.</text>
</comment>
<dbReference type="GO" id="GO:0046653">
    <property type="term" value="P:tetrahydrofolate metabolic process"/>
    <property type="evidence" value="ECO:0007669"/>
    <property type="project" value="TreeGrafter"/>
</dbReference>
<dbReference type="SUPFAM" id="SSF52242">
    <property type="entry name" value="Cobalamin (vitamin B12)-binding domain"/>
    <property type="match status" value="1"/>
</dbReference>
<dbReference type="Gene3D" id="3.40.50.280">
    <property type="entry name" value="Cobalamin-binding domain"/>
    <property type="match status" value="1"/>
</dbReference>
<evidence type="ECO:0000256" key="1">
    <source>
        <dbReference type="ARBA" id="ARBA00010398"/>
    </source>
</evidence>
<evidence type="ECO:0000256" key="3">
    <source>
        <dbReference type="ARBA" id="ARBA00022628"/>
    </source>
</evidence>
<dbReference type="SUPFAM" id="SSF51717">
    <property type="entry name" value="Dihydropteroate synthetase-like"/>
    <property type="match status" value="1"/>
</dbReference>
<name>A0A2U2ALE6_9GAMM</name>
<evidence type="ECO:0000313" key="15">
    <source>
        <dbReference type="Proteomes" id="UP000245059"/>
    </source>
</evidence>
<keyword evidence="2 9" id="KW-0489">Methyltransferase</keyword>
<reference evidence="15" key="1">
    <citation type="submission" date="2018-05" db="EMBL/GenBank/DDBJ databases">
        <title>Ignatzschineria dubaiensis sp. nov., isolated from necrotic foot tissues of dromedaries (Camelus dromedarius) and associated maggots in Dubai, United Arab Emirates.</title>
        <authorList>
            <person name="Tsang C.C."/>
            <person name="Tang J.Y.M."/>
            <person name="Fong J.Y.H."/>
            <person name="Kinne J."/>
            <person name="Lee H.H."/>
            <person name="Joseph M."/>
            <person name="Jose S."/>
            <person name="Schuster R.K."/>
            <person name="Tang Y."/>
            <person name="Sivakumar S."/>
            <person name="Chen J.H.K."/>
            <person name="Teng J.L.L."/>
            <person name="Lau S.K.P."/>
            <person name="Wernery U."/>
            <person name="Woo P.C.Y."/>
        </authorList>
    </citation>
    <scope>NUCLEOTIDE SEQUENCE [LARGE SCALE GENOMIC DNA]</scope>
    <source>
        <strain evidence="15">UAE-HKU57</strain>
    </source>
</reference>
<feature type="domain" description="Pterin-binding" evidence="10">
    <location>
        <begin position="1"/>
        <end position="159"/>
    </location>
</feature>
<sequence length="766" mass="86250">MKEGVEEFIAHAKLAKKYGAAIVVMAFDEDGQADNLARRIEICSKAYDILVNEIHFPAEDIIFDPNVFAIATGISEHNRYGLDFLEATEWIRKNLPYVHISGGISNVSFSFRGNNLVREAIHAVFLYHAIARGLSMGIVNAGQLAIYEDIPQELRDGIEDVLFDRDPGASERLLELAQKYQGEGAARKEENLEWRELPVGERLTYALVNGVDSYIEEDTELARQSFSRPIEVIEGPLMIGMNVVGDLFGEGKMFLPQVVKSARVMKRAVAYLIPFIEEEKKKFGDMSQSNGKILMATVKGDVHDIGKNIVGVVLQCNNFEVIDMGVMVPTPAIIEKALEEQVDVIGLSGLITPSLEEMVGFAKEMERRGLDIPIMIGGATTSLAHTAVRIAPQYSHTVVHVRDASRSVGVAQSLISPELREPFMQEVKEDYEKRRIAYLERQRDIKLIPFKAAVDNKMQLSFDAIVKPAKLGIYQFEVPLEDLVETIDWTPFFASWQLRGKFPKLLEDEIIGEEATKVYQDAEKMLAKILEEKWLTAKAVVGLFPAKNAGESTVLFTDDTRTEELARLHHLRQQTERPNEMPNRSLADFIGEEDYIGAFACTAGIGIEPYIEAFEADHDDYSAIMLKALADRFAESLAEYLHKLVRKEYWGYAKEEALDNEALIREEYRGIRPAPGYPACPEHTEKATLWELLSPDQRIGLEITDSFAMYPQAAVSGWYFAHPEAHYFGVGKIGRDQVEDYAKRKGWDLKEAEKWLAPNLGYEPEE</sequence>
<dbReference type="SMART" id="SM01018">
    <property type="entry name" value="B12-binding_2"/>
    <property type="match status" value="1"/>
</dbReference>
<evidence type="ECO:0008006" key="16">
    <source>
        <dbReference type="Google" id="ProtNLM"/>
    </source>
</evidence>
<dbReference type="InterPro" id="IPR050554">
    <property type="entry name" value="Met_Synthase/Corrinoid"/>
</dbReference>
<dbReference type="GO" id="GO:0046872">
    <property type="term" value="F:metal ion binding"/>
    <property type="evidence" value="ECO:0007669"/>
    <property type="project" value="UniProtKB-KW"/>
</dbReference>
<dbReference type="Pfam" id="PF02607">
    <property type="entry name" value="B12-binding_2"/>
    <property type="match status" value="1"/>
</dbReference>
<dbReference type="GO" id="GO:0050667">
    <property type="term" value="P:homocysteine metabolic process"/>
    <property type="evidence" value="ECO:0007669"/>
    <property type="project" value="TreeGrafter"/>
</dbReference>
<dbReference type="Proteomes" id="UP000245059">
    <property type="component" value="Unassembled WGS sequence"/>
</dbReference>
<dbReference type="PANTHER" id="PTHR45833:SF1">
    <property type="entry name" value="METHIONINE SYNTHASE"/>
    <property type="match status" value="1"/>
</dbReference>
<dbReference type="InterPro" id="IPR000489">
    <property type="entry name" value="Pterin-binding_dom"/>
</dbReference>
<dbReference type="Gene3D" id="3.20.20.20">
    <property type="entry name" value="Dihydropteroate synthase-like"/>
    <property type="match status" value="1"/>
</dbReference>
<evidence type="ECO:0000313" key="14">
    <source>
        <dbReference type="EMBL" id="PWD84034.1"/>
    </source>
</evidence>
<evidence type="ECO:0000256" key="2">
    <source>
        <dbReference type="ARBA" id="ARBA00022603"/>
    </source>
</evidence>
<dbReference type="InterPro" id="IPR033706">
    <property type="entry name" value="Met_synthase_B12-bd"/>
</dbReference>
<dbReference type="GO" id="GO:0005829">
    <property type="term" value="C:cytosol"/>
    <property type="evidence" value="ECO:0007669"/>
    <property type="project" value="TreeGrafter"/>
</dbReference>
<evidence type="ECO:0000259" key="12">
    <source>
        <dbReference type="PROSITE" id="PS51332"/>
    </source>
</evidence>
<evidence type="ECO:0000256" key="7">
    <source>
        <dbReference type="ARBA" id="ARBA00022737"/>
    </source>
</evidence>
<dbReference type="PROSITE" id="PS50972">
    <property type="entry name" value="PTERIN_BINDING"/>
    <property type="match status" value="1"/>
</dbReference>
<dbReference type="InterPro" id="IPR036594">
    <property type="entry name" value="Meth_synthase_dom"/>
</dbReference>
<dbReference type="GO" id="GO:0032259">
    <property type="term" value="P:methylation"/>
    <property type="evidence" value="ECO:0007669"/>
    <property type="project" value="UniProtKB-KW"/>
</dbReference>
<dbReference type="PROSITE" id="PS51337">
    <property type="entry name" value="B12_BINDING_NTER"/>
    <property type="match status" value="1"/>
</dbReference>
<feature type="domain" description="AdoMet activation" evidence="11">
    <location>
        <begin position="439"/>
        <end position="765"/>
    </location>
</feature>
<evidence type="ECO:0000256" key="6">
    <source>
        <dbReference type="ARBA" id="ARBA00022723"/>
    </source>
</evidence>
<feature type="domain" description="B12-binding" evidence="12">
    <location>
        <begin position="290"/>
        <end position="425"/>
    </location>
</feature>
<dbReference type="Gene3D" id="3.10.196.10">
    <property type="entry name" value="Vitamin B12-dependent methionine synthase, activation domain"/>
    <property type="match status" value="1"/>
</dbReference>
<keyword evidence="8" id="KW-0170">Cobalt</keyword>
<dbReference type="Gene3D" id="1.10.288.10">
    <property type="entry name" value="Cobalamin-dependent Methionine Synthase, domain 2"/>
    <property type="match status" value="1"/>
</dbReference>